<name>N6U444_DENPD</name>
<accession>N6U444</accession>
<gene>
    <name evidence="1" type="ORF">YQE_07948</name>
</gene>
<dbReference type="OrthoDB" id="17687at2759"/>
<dbReference type="EMBL" id="KB741014">
    <property type="protein sequence ID" value="ENN75396.1"/>
    <property type="molecule type" value="Genomic_DNA"/>
</dbReference>
<organism evidence="1">
    <name type="scientific">Dendroctonus ponderosae</name>
    <name type="common">Mountain pine beetle</name>
    <dbReference type="NCBI Taxonomy" id="77166"/>
    <lineage>
        <taxon>Eukaryota</taxon>
        <taxon>Metazoa</taxon>
        <taxon>Ecdysozoa</taxon>
        <taxon>Arthropoda</taxon>
        <taxon>Hexapoda</taxon>
        <taxon>Insecta</taxon>
        <taxon>Pterygota</taxon>
        <taxon>Neoptera</taxon>
        <taxon>Endopterygota</taxon>
        <taxon>Coleoptera</taxon>
        <taxon>Polyphaga</taxon>
        <taxon>Cucujiformia</taxon>
        <taxon>Curculionidae</taxon>
        <taxon>Scolytinae</taxon>
        <taxon>Dendroctonus</taxon>
    </lineage>
</organism>
<feature type="non-terminal residue" evidence="1">
    <location>
        <position position="1"/>
    </location>
</feature>
<dbReference type="AlphaFoldDB" id="N6U444"/>
<dbReference type="OMA" id="PRTEIQW"/>
<reference evidence="1" key="1">
    <citation type="journal article" date="2013" name="Genome Biol.">
        <title>Draft genome of the mountain pine beetle, Dendroctonus ponderosae Hopkins, a major forest pest.</title>
        <authorList>
            <person name="Keeling C.I."/>
            <person name="Yuen M.M."/>
            <person name="Liao N.Y."/>
            <person name="Docking T.R."/>
            <person name="Chan S.K."/>
            <person name="Taylor G.A."/>
            <person name="Palmquist D.L."/>
            <person name="Jackman S.D."/>
            <person name="Nguyen A."/>
            <person name="Li M."/>
            <person name="Henderson H."/>
            <person name="Janes J.K."/>
            <person name="Zhao Y."/>
            <person name="Pandoh P."/>
            <person name="Moore R."/>
            <person name="Sperling F.A."/>
            <person name="Huber D.P."/>
            <person name="Birol I."/>
            <person name="Jones S.J."/>
            <person name="Bohlmann J."/>
        </authorList>
    </citation>
    <scope>NUCLEOTIDE SEQUENCE</scope>
</reference>
<dbReference type="HOGENOM" id="CLU_1818308_0_0_1"/>
<evidence type="ECO:0000313" key="1">
    <source>
        <dbReference type="EMBL" id="ENN75396.1"/>
    </source>
</evidence>
<protein>
    <submittedName>
        <fullName evidence="1">Uncharacterized protein</fullName>
    </submittedName>
</protein>
<sequence>MKGVPRMSQTHFITLWKTVYDIFQTEPEELDTYHAIADVGTLLLELGDVGKQFFVGRDESEDSLATAAAAACAQSHVTDEAENCILFLQTPDKNGNPSTPRTEIQWYITVEQFLASILNAQPLVDYFSKRSSISDNIKLLKGRKINRYNSIVEVPATVKV</sequence>
<proteinExistence type="predicted"/>